<accession>A0A120F7I3</accession>
<dbReference type="PANTHER" id="PTHR33498">
    <property type="entry name" value="TRANSPOSASE FOR INSERTION SEQUENCE ELEMENT IS1557"/>
    <property type="match status" value="1"/>
</dbReference>
<reference evidence="2" key="1">
    <citation type="submission" date="2016-06" db="EMBL/GenBank/DDBJ databases">
        <authorList>
            <person name="Varghese N."/>
            <person name="Submissions Spin"/>
        </authorList>
    </citation>
    <scope>NUCLEOTIDE SEQUENCE [LARGE SCALE GENOMIC DNA]</scope>
    <source>
        <strain evidence="2">DSM 44983</strain>
    </source>
</reference>
<organism evidence="1 2">
    <name type="scientific">Micromonospora rifamycinica</name>
    <dbReference type="NCBI Taxonomy" id="291594"/>
    <lineage>
        <taxon>Bacteria</taxon>
        <taxon>Bacillati</taxon>
        <taxon>Actinomycetota</taxon>
        <taxon>Actinomycetes</taxon>
        <taxon>Micromonosporales</taxon>
        <taxon>Micromonosporaceae</taxon>
        <taxon>Micromonospora</taxon>
    </lineage>
</organism>
<evidence type="ECO:0000313" key="2">
    <source>
        <dbReference type="Proteomes" id="UP000198226"/>
    </source>
</evidence>
<name>A0A120F7I3_9ACTN</name>
<evidence type="ECO:0000313" key="1">
    <source>
        <dbReference type="EMBL" id="SCG81604.1"/>
    </source>
</evidence>
<proteinExistence type="predicted"/>
<dbReference type="Proteomes" id="UP000198226">
    <property type="component" value="Chromosome I"/>
</dbReference>
<dbReference type="PANTHER" id="PTHR33498:SF1">
    <property type="entry name" value="TRANSPOSASE FOR INSERTION SEQUENCE ELEMENT IS1557"/>
    <property type="match status" value="1"/>
</dbReference>
<keyword evidence="2" id="KW-1185">Reference proteome</keyword>
<protein>
    <recommendedName>
        <fullName evidence="3">Zinc-finger of transposase IS204/IS1001/IS1096/IS1165</fullName>
    </recommendedName>
</protein>
<dbReference type="RefSeq" id="WP_067313786.1">
    <property type="nucleotide sequence ID" value="NZ_LRMV01000172.1"/>
</dbReference>
<dbReference type="InterPro" id="IPR047951">
    <property type="entry name" value="Transpos_ISL3"/>
</dbReference>
<sequence>MINHFVKMVFSGLPPLVIDDVMDEGGQNLVQARTPETPVACPGHDAVTGRVHGYHQWTPVDVSVDARPVVLRVRVRRLVCPTRGCSGTFREQLPGVLVRYQSRTPRPISQIAAKLRQVAGRSGAHLMSVLAMVVMSRDTALRSLLGIPLPKQRVPRVLVVDDVALTVASVTPVRGHGEVSRSA</sequence>
<evidence type="ECO:0008006" key="3">
    <source>
        <dbReference type="Google" id="ProtNLM"/>
    </source>
</evidence>
<dbReference type="AlphaFoldDB" id="A0A120F7I3"/>
<gene>
    <name evidence="1" type="ORF">GA0070623_5990</name>
</gene>
<dbReference type="EMBL" id="LT607752">
    <property type="protein sequence ID" value="SCG81604.1"/>
    <property type="molecule type" value="Genomic_DNA"/>
</dbReference>